<dbReference type="Proteomes" id="UP000054166">
    <property type="component" value="Unassembled WGS sequence"/>
</dbReference>
<name>A0A0C3G5Z7_PILCF</name>
<proteinExistence type="predicted"/>
<reference evidence="2" key="2">
    <citation type="submission" date="2015-01" db="EMBL/GenBank/DDBJ databases">
        <title>Evolutionary Origins and Diversification of the Mycorrhizal Mutualists.</title>
        <authorList>
            <consortium name="DOE Joint Genome Institute"/>
            <consortium name="Mycorrhizal Genomics Consortium"/>
            <person name="Kohler A."/>
            <person name="Kuo A."/>
            <person name="Nagy L.G."/>
            <person name="Floudas D."/>
            <person name="Copeland A."/>
            <person name="Barry K.W."/>
            <person name="Cichocki N."/>
            <person name="Veneault-Fourrey C."/>
            <person name="LaButti K."/>
            <person name="Lindquist E.A."/>
            <person name="Lipzen A."/>
            <person name="Lundell T."/>
            <person name="Morin E."/>
            <person name="Murat C."/>
            <person name="Riley R."/>
            <person name="Ohm R."/>
            <person name="Sun H."/>
            <person name="Tunlid A."/>
            <person name="Henrissat B."/>
            <person name="Grigoriev I.V."/>
            <person name="Hibbett D.S."/>
            <person name="Martin F."/>
        </authorList>
    </citation>
    <scope>NUCLEOTIDE SEQUENCE [LARGE SCALE GENOMIC DNA]</scope>
    <source>
        <strain evidence="2">F 1598</strain>
    </source>
</reference>
<keyword evidence="2" id="KW-1185">Reference proteome</keyword>
<evidence type="ECO:0000313" key="2">
    <source>
        <dbReference type="Proteomes" id="UP000054166"/>
    </source>
</evidence>
<dbReference type="InParanoid" id="A0A0C3G5Z7"/>
<dbReference type="HOGENOM" id="CLU_115958_0_0_1"/>
<accession>A0A0C3G5Z7</accession>
<dbReference type="EMBL" id="KN832983">
    <property type="protein sequence ID" value="KIM86071.1"/>
    <property type="molecule type" value="Genomic_DNA"/>
</dbReference>
<gene>
    <name evidence="1" type="ORF">PILCRDRAFT_333315</name>
</gene>
<protein>
    <submittedName>
        <fullName evidence="1">Uncharacterized protein</fullName>
    </submittedName>
</protein>
<reference evidence="1 2" key="1">
    <citation type="submission" date="2014-04" db="EMBL/GenBank/DDBJ databases">
        <authorList>
            <consortium name="DOE Joint Genome Institute"/>
            <person name="Kuo A."/>
            <person name="Tarkka M."/>
            <person name="Buscot F."/>
            <person name="Kohler A."/>
            <person name="Nagy L.G."/>
            <person name="Floudas D."/>
            <person name="Copeland A."/>
            <person name="Barry K.W."/>
            <person name="Cichocki N."/>
            <person name="Veneault-Fourrey C."/>
            <person name="LaButti K."/>
            <person name="Lindquist E.A."/>
            <person name="Lipzen A."/>
            <person name="Lundell T."/>
            <person name="Morin E."/>
            <person name="Murat C."/>
            <person name="Sun H."/>
            <person name="Tunlid A."/>
            <person name="Henrissat B."/>
            <person name="Grigoriev I.V."/>
            <person name="Hibbett D.S."/>
            <person name="Martin F."/>
            <person name="Nordberg H.P."/>
            <person name="Cantor M.N."/>
            <person name="Hua S.X."/>
        </authorList>
    </citation>
    <scope>NUCLEOTIDE SEQUENCE [LARGE SCALE GENOMIC DNA]</scope>
    <source>
        <strain evidence="1 2">F 1598</strain>
    </source>
</reference>
<organism evidence="1 2">
    <name type="scientific">Piloderma croceum (strain F 1598)</name>
    <dbReference type="NCBI Taxonomy" id="765440"/>
    <lineage>
        <taxon>Eukaryota</taxon>
        <taxon>Fungi</taxon>
        <taxon>Dikarya</taxon>
        <taxon>Basidiomycota</taxon>
        <taxon>Agaricomycotina</taxon>
        <taxon>Agaricomycetes</taxon>
        <taxon>Agaricomycetidae</taxon>
        <taxon>Atheliales</taxon>
        <taxon>Atheliaceae</taxon>
        <taxon>Piloderma</taxon>
    </lineage>
</organism>
<dbReference type="OrthoDB" id="2996389at2759"/>
<dbReference type="AlphaFoldDB" id="A0A0C3G5Z7"/>
<sequence>MAKGGKKKGPPYLDDPGCKYVVIIDPWGMDSTKNRTSEDVDRLGSWVSFMLREQSENSEVLLEVVYMRGTQNEVILQLSENVDLGPLLGEHRWREFLKSKPTNSSCTASYLLEYNYTVNGKPDNHNWADHYPELKPFFPAFKADITYPRAHYVNATRFGHLKSLVLPLPKERERTPTPPPTDVSIDSFSFWFCDVDLLTY</sequence>
<evidence type="ECO:0000313" key="1">
    <source>
        <dbReference type="EMBL" id="KIM86071.1"/>
    </source>
</evidence>